<dbReference type="InterPro" id="IPR051169">
    <property type="entry name" value="NADH-Q_oxidoreductase"/>
</dbReference>
<dbReference type="GO" id="GO:0019646">
    <property type="term" value="P:aerobic electron transport chain"/>
    <property type="evidence" value="ECO:0007669"/>
    <property type="project" value="TreeGrafter"/>
</dbReference>
<protein>
    <submittedName>
        <fullName evidence="7">NADH dehydrogenase</fullName>
    </submittedName>
</protein>
<dbReference type="Gene3D" id="3.50.50.100">
    <property type="match status" value="1"/>
</dbReference>
<dbReference type="STRING" id="43928.SAMN05443636_3076"/>
<dbReference type="Proteomes" id="UP000184357">
    <property type="component" value="Unassembled WGS sequence"/>
</dbReference>
<keyword evidence="4" id="KW-0274">FAD</keyword>
<dbReference type="InterPro" id="IPR023753">
    <property type="entry name" value="FAD/NAD-binding_dom"/>
</dbReference>
<feature type="domain" description="FAD/NAD(P)-binding" evidence="6">
    <location>
        <begin position="4"/>
        <end position="332"/>
    </location>
</feature>
<evidence type="ECO:0000256" key="2">
    <source>
        <dbReference type="ARBA" id="ARBA00005272"/>
    </source>
</evidence>
<comment type="cofactor">
    <cofactor evidence="1">
        <name>FAD</name>
        <dbReference type="ChEBI" id="CHEBI:57692"/>
    </cofactor>
</comment>
<keyword evidence="8" id="KW-1185">Reference proteome</keyword>
<dbReference type="PANTHER" id="PTHR42913:SF3">
    <property type="entry name" value="64 KDA MITOCHONDRIAL NADH DEHYDROGENASE (EUROFUNG)"/>
    <property type="match status" value="1"/>
</dbReference>
<organism evidence="7 8">
    <name type="scientific">Halobaculum gomorrense</name>
    <dbReference type="NCBI Taxonomy" id="43928"/>
    <lineage>
        <taxon>Archaea</taxon>
        <taxon>Methanobacteriati</taxon>
        <taxon>Methanobacteriota</taxon>
        <taxon>Stenosarchaea group</taxon>
        <taxon>Halobacteria</taxon>
        <taxon>Halobacteriales</taxon>
        <taxon>Haloferacaceae</taxon>
        <taxon>Halobaculum</taxon>
    </lineage>
</organism>
<dbReference type="AlphaFoldDB" id="A0A1M5UMP0"/>
<sequence>MSQQVVVVGAGYAGAGTVKAFEDAIEPGEAELTWVSDTDYHLVLHEAHRVIRKPEVESKVAIPVEEIKGDDTNFLKGRVTDIDTDERVVHTRDGDEIDYDYLLVAVGSATAFFGIDGLREHALTLKTLDDAREIHQAVKTAGQEATTTDPAKVLIGGAGLSGIQSAGEIAEYRDDHKAPIDIEIVEGLDSVFPNNDPEVQGAIRKRLDQKGIAVSTGEFISKVDEHAVYLGGAEAEYYGEDGEGDAPDYEEIDFSEDLVMEYDVLLWTGGITGQPEIDDFHLDADERSNRVYAESTFETSDDRVFAIGDTALVDQGDDDVAPPTAQAAWQAAEVAGENLARAVRGAPLKSWRHEDKGTLISVGEEAVAHDVQAGGVEVPINTFGGPTAKALKKAVASRWIADVSGYGRALNAWSDM</sequence>
<dbReference type="InterPro" id="IPR036188">
    <property type="entry name" value="FAD/NAD-bd_sf"/>
</dbReference>
<comment type="similarity">
    <text evidence="2">Belongs to the NADH dehydrogenase family.</text>
</comment>
<gene>
    <name evidence="7" type="ORF">SAMN05443636_3076</name>
</gene>
<evidence type="ECO:0000256" key="4">
    <source>
        <dbReference type="ARBA" id="ARBA00022827"/>
    </source>
</evidence>
<dbReference type="EMBL" id="FQWV01000011">
    <property type="protein sequence ID" value="SHH64275.1"/>
    <property type="molecule type" value="Genomic_DNA"/>
</dbReference>
<evidence type="ECO:0000256" key="5">
    <source>
        <dbReference type="ARBA" id="ARBA00023002"/>
    </source>
</evidence>
<dbReference type="SUPFAM" id="SSF51905">
    <property type="entry name" value="FAD/NAD(P)-binding domain"/>
    <property type="match status" value="2"/>
</dbReference>
<evidence type="ECO:0000259" key="6">
    <source>
        <dbReference type="Pfam" id="PF07992"/>
    </source>
</evidence>
<evidence type="ECO:0000313" key="8">
    <source>
        <dbReference type="Proteomes" id="UP000184357"/>
    </source>
</evidence>
<evidence type="ECO:0000313" key="7">
    <source>
        <dbReference type="EMBL" id="SHH64275.1"/>
    </source>
</evidence>
<evidence type="ECO:0000256" key="1">
    <source>
        <dbReference type="ARBA" id="ARBA00001974"/>
    </source>
</evidence>
<dbReference type="PANTHER" id="PTHR42913">
    <property type="entry name" value="APOPTOSIS-INDUCING FACTOR 1"/>
    <property type="match status" value="1"/>
</dbReference>
<keyword evidence="3" id="KW-0285">Flavoprotein</keyword>
<dbReference type="RefSeq" id="WP_073311171.1">
    <property type="nucleotide sequence ID" value="NZ_FQWV01000011.1"/>
</dbReference>
<dbReference type="Pfam" id="PF07992">
    <property type="entry name" value="Pyr_redox_2"/>
    <property type="match status" value="1"/>
</dbReference>
<dbReference type="PRINTS" id="PR00368">
    <property type="entry name" value="FADPNR"/>
</dbReference>
<evidence type="ECO:0000256" key="3">
    <source>
        <dbReference type="ARBA" id="ARBA00022630"/>
    </source>
</evidence>
<name>A0A1M5UMP0_9EURY</name>
<accession>A0A1M5UMP0</accession>
<dbReference type="OrthoDB" id="6639at2157"/>
<keyword evidence="5" id="KW-0560">Oxidoreductase</keyword>
<reference evidence="7 8" key="1">
    <citation type="submission" date="2016-11" db="EMBL/GenBank/DDBJ databases">
        <authorList>
            <person name="Jaros S."/>
            <person name="Januszkiewicz K."/>
            <person name="Wedrychowicz H."/>
        </authorList>
    </citation>
    <scope>NUCLEOTIDE SEQUENCE [LARGE SCALE GENOMIC DNA]</scope>
    <source>
        <strain evidence="7 8">DSM 9297</strain>
    </source>
</reference>
<dbReference type="GO" id="GO:0003955">
    <property type="term" value="F:NAD(P)H dehydrogenase (quinone) activity"/>
    <property type="evidence" value="ECO:0007669"/>
    <property type="project" value="TreeGrafter"/>
</dbReference>
<proteinExistence type="inferred from homology"/>